<dbReference type="SUPFAM" id="SSF81296">
    <property type="entry name" value="E set domains"/>
    <property type="match status" value="1"/>
</dbReference>
<dbReference type="Gene3D" id="3.20.20.80">
    <property type="entry name" value="Glycosidases"/>
    <property type="match status" value="1"/>
</dbReference>
<dbReference type="Gene3D" id="2.60.40.10">
    <property type="entry name" value="Immunoglobulins"/>
    <property type="match status" value="1"/>
</dbReference>
<dbReference type="RefSeq" id="WP_190313136.1">
    <property type="nucleotide sequence ID" value="NZ_JACNYL010000002.1"/>
</dbReference>
<comment type="caution">
    <text evidence="3">The sequence shown here is derived from an EMBL/GenBank/DDBJ whole genome shotgun (WGS) entry which is preliminary data.</text>
</comment>
<dbReference type="PROSITE" id="PS51257">
    <property type="entry name" value="PROKAR_LIPOPROTEIN"/>
    <property type="match status" value="1"/>
</dbReference>
<dbReference type="CDD" id="cd11350">
    <property type="entry name" value="AmyAc_4"/>
    <property type="match status" value="1"/>
</dbReference>
<dbReference type="PANTHER" id="PTHR43002">
    <property type="entry name" value="GLYCOGEN DEBRANCHING ENZYME"/>
    <property type="match status" value="1"/>
</dbReference>
<dbReference type="InterPro" id="IPR004193">
    <property type="entry name" value="Glyco_hydro_13_N"/>
</dbReference>
<evidence type="ECO:0000313" key="4">
    <source>
        <dbReference type="Proteomes" id="UP000651112"/>
    </source>
</evidence>
<dbReference type="InterPro" id="IPR017853">
    <property type="entry name" value="GH"/>
</dbReference>
<name>A0ABR7XQA5_9SPHI</name>
<reference evidence="3 4" key="1">
    <citation type="submission" date="2020-08" db="EMBL/GenBank/DDBJ databases">
        <title>Sphingobacterium sp. DN00404 isolated from aquaculture water.</title>
        <authorList>
            <person name="Zhang M."/>
        </authorList>
    </citation>
    <scope>NUCLEOTIDE SEQUENCE [LARGE SCALE GENOMIC DNA]</scope>
    <source>
        <strain evidence="3 4">KCTC 42746</strain>
    </source>
</reference>
<dbReference type="InterPro" id="IPR014756">
    <property type="entry name" value="Ig_E-set"/>
</dbReference>
<accession>A0ABR7XQA5</accession>
<dbReference type="Proteomes" id="UP000651112">
    <property type="component" value="Unassembled WGS sequence"/>
</dbReference>
<proteinExistence type="inferred from homology"/>
<dbReference type="Pfam" id="PF00128">
    <property type="entry name" value="Alpha-amylase"/>
    <property type="match status" value="2"/>
</dbReference>
<evidence type="ECO:0000256" key="1">
    <source>
        <dbReference type="ARBA" id="ARBA00008061"/>
    </source>
</evidence>
<keyword evidence="4" id="KW-1185">Reference proteome</keyword>
<dbReference type="SUPFAM" id="SSF51445">
    <property type="entry name" value="(Trans)glycosidases"/>
    <property type="match status" value="1"/>
</dbReference>
<gene>
    <name evidence="3" type="ORF">H8B21_07230</name>
</gene>
<organism evidence="3 4">
    <name type="scientific">Sphingobacterium chuzhouense</name>
    <dbReference type="NCBI Taxonomy" id="1742264"/>
    <lineage>
        <taxon>Bacteria</taxon>
        <taxon>Pseudomonadati</taxon>
        <taxon>Bacteroidota</taxon>
        <taxon>Sphingobacteriia</taxon>
        <taxon>Sphingobacteriales</taxon>
        <taxon>Sphingobacteriaceae</taxon>
        <taxon>Sphingobacterium</taxon>
    </lineage>
</organism>
<dbReference type="SMART" id="SM00642">
    <property type="entry name" value="Aamy"/>
    <property type="match status" value="1"/>
</dbReference>
<dbReference type="Pfam" id="PF02922">
    <property type="entry name" value="CBM_48"/>
    <property type="match status" value="1"/>
</dbReference>
<evidence type="ECO:0000313" key="3">
    <source>
        <dbReference type="EMBL" id="MBD1421361.1"/>
    </source>
</evidence>
<dbReference type="EMBL" id="JACNYL010000002">
    <property type="protein sequence ID" value="MBD1421361.1"/>
    <property type="molecule type" value="Genomic_DNA"/>
</dbReference>
<protein>
    <submittedName>
        <fullName evidence="3">1,4-alpha-glucan-branching protein</fullName>
    </submittedName>
</protein>
<evidence type="ECO:0000259" key="2">
    <source>
        <dbReference type="SMART" id="SM00642"/>
    </source>
</evidence>
<sequence length="860" mass="97601">MKTNKNLGYLFIMILWLVACKKDVKPDVDSIVEPAAPGLVSLSNDFLLWDETTTLTFDLAKGNKELANQSGDLFLHAGLLLTSSTSEKDWKEVATAWNKNLDSYKLKREADGRYSIAIHPASFFKRTQATDVTHIAFLVRNADGSKVLRNADGSDMYWSVSSKQKPDVTFKAPAVQPTFVLQSEKQAFAKGEELPIRLQASQSGTITLSLNGQQVATGQGNELQHKLQLNGVGLQHIQARIEANGQHTTRGLTVFVDGDVEVADLPAGINKNGVTIDRDKNEISFALTAPNKSSAFLIGNFNNFQATQDYAMKRTPDGNTWWITLKQLDFQKNYTYQYLIDGQLKIADPYARLVLDPNHDGEVAQNPQLPSYPQGATQGIVSVLSLNNTAYAWQTTTFNRPDAFDLVIYELHVRDFLDQRNYKTLRDSISYLKRLGVNAVELMPVQEFEANSSWGYNPSFHFALDKYYGTTNELKAFIDACHQEGIAVILDMVLNHAFGQSPMVRLYQQSGMLTNNPWFNITPTHPFNVGYDFNHESLLTQQFTKDVIAFWMEEFKVDGFRFDLSKGFTQKNSGTDESDGAVQQWSAYDASRIAIWKNYNSFIRERDQNFYVILEHFAEDREERELAGEGIFLWNNLNHAFNEASMGWNDNSDLKRLFADAHGFEKPYFVSYMESHDEERLMYKNLQYGNTNGNYSTKELTTALERMKQAAAFLLCAPGPKMIWQFGELGYDISIDENGRTGEKPLKWDYLKDAKRYSLFAHYAKLIDWKRQNAIFRNGTVSHHVNGPVKYYVLKEAGQEVLVIGNFDVVARDFAVPTSLQKNWYDNLAGITRDWRSTSSITLAAGQYYILSINKLNNKQ</sequence>
<dbReference type="InterPro" id="IPR013783">
    <property type="entry name" value="Ig-like_fold"/>
</dbReference>
<dbReference type="InterPro" id="IPR006047">
    <property type="entry name" value="GH13_cat_dom"/>
</dbReference>
<comment type="similarity">
    <text evidence="1">Belongs to the glycosyl hydrolase 13 family.</text>
</comment>
<feature type="domain" description="Glycosyl hydrolase family 13 catalytic" evidence="2">
    <location>
        <begin position="410"/>
        <end position="770"/>
    </location>
</feature>